<keyword evidence="11 20" id="KW-0547">Nucleotide-binding</keyword>
<keyword evidence="12" id="KW-0418">Kinase</keyword>
<dbReference type="GO" id="GO:0006950">
    <property type="term" value="P:response to stress"/>
    <property type="evidence" value="ECO:0007669"/>
    <property type="project" value="UniProtKB-ARBA"/>
</dbReference>
<keyword evidence="13 20" id="KW-0067">ATP-binding</keyword>
<evidence type="ECO:0000256" key="9">
    <source>
        <dbReference type="ARBA" id="ARBA00022729"/>
    </source>
</evidence>
<evidence type="ECO:0000256" key="18">
    <source>
        <dbReference type="ARBA" id="ARBA00047899"/>
    </source>
</evidence>
<dbReference type="FunFam" id="1.10.510.10:FF:000569">
    <property type="entry name" value="Serine/threonine-protein kinase-like protein CCR4"/>
    <property type="match status" value="1"/>
</dbReference>
<dbReference type="Pfam" id="PF13855">
    <property type="entry name" value="LRR_8"/>
    <property type="match status" value="1"/>
</dbReference>
<dbReference type="Pfam" id="PF00560">
    <property type="entry name" value="LRR_1"/>
    <property type="match status" value="5"/>
</dbReference>
<dbReference type="Proteomes" id="UP000188354">
    <property type="component" value="Chromosome LG06"/>
</dbReference>
<dbReference type="PANTHER" id="PTHR48053">
    <property type="entry name" value="LEUCINE RICH REPEAT FAMILY PROTEIN, EXPRESSED"/>
    <property type="match status" value="1"/>
</dbReference>
<feature type="domain" description="Protein kinase" evidence="22">
    <location>
        <begin position="634"/>
        <end position="916"/>
    </location>
</feature>
<dbReference type="InterPro" id="IPR032675">
    <property type="entry name" value="LRR_dom_sf"/>
</dbReference>
<keyword evidence="5" id="KW-0723">Serine/threonine-protein kinase</keyword>
<dbReference type="FunFam" id="3.80.10.10:FF:000111">
    <property type="entry name" value="LRR receptor-like serine/threonine-protein kinase ERECTA"/>
    <property type="match status" value="1"/>
</dbReference>
<evidence type="ECO:0000256" key="4">
    <source>
        <dbReference type="ARBA" id="ARBA00022475"/>
    </source>
</evidence>
<keyword evidence="8 21" id="KW-0812">Transmembrane</keyword>
<keyword evidence="10" id="KW-0677">Repeat</keyword>
<dbReference type="EC" id="2.7.11.1" evidence="3"/>
<dbReference type="PROSITE" id="PS50011">
    <property type="entry name" value="PROTEIN_KINASE_DOM"/>
    <property type="match status" value="1"/>
</dbReference>
<dbReference type="InterPro" id="IPR001611">
    <property type="entry name" value="Leu-rich_rpt"/>
</dbReference>
<evidence type="ECO:0000256" key="3">
    <source>
        <dbReference type="ARBA" id="ARBA00012513"/>
    </source>
</evidence>
<dbReference type="Gene3D" id="3.80.10.10">
    <property type="entry name" value="Ribonuclease Inhibitor"/>
    <property type="match status" value="3"/>
</dbReference>
<evidence type="ECO:0000256" key="13">
    <source>
        <dbReference type="ARBA" id="ARBA00022840"/>
    </source>
</evidence>
<dbReference type="Gramene" id="OIW09218">
    <property type="protein sequence ID" value="OIW09218"/>
    <property type="gene ID" value="TanjilG_11356"/>
</dbReference>
<keyword evidence="24" id="KW-1185">Reference proteome</keyword>
<dbReference type="SUPFAM" id="SSF52058">
    <property type="entry name" value="L domain-like"/>
    <property type="match status" value="2"/>
</dbReference>
<evidence type="ECO:0000256" key="7">
    <source>
        <dbReference type="ARBA" id="ARBA00022679"/>
    </source>
</evidence>
<dbReference type="InterPro" id="IPR017441">
    <property type="entry name" value="Protein_kinase_ATP_BS"/>
</dbReference>
<dbReference type="InterPro" id="IPR000719">
    <property type="entry name" value="Prot_kinase_dom"/>
</dbReference>
<dbReference type="SMART" id="SM00369">
    <property type="entry name" value="LRR_TYP"/>
    <property type="match status" value="6"/>
</dbReference>
<feature type="binding site" evidence="20">
    <location>
        <position position="663"/>
    </location>
    <ligand>
        <name>ATP</name>
        <dbReference type="ChEBI" id="CHEBI:30616"/>
    </ligand>
</feature>
<keyword evidence="4" id="KW-1003">Cell membrane</keyword>
<evidence type="ECO:0000256" key="12">
    <source>
        <dbReference type="ARBA" id="ARBA00022777"/>
    </source>
</evidence>
<evidence type="ECO:0000256" key="14">
    <source>
        <dbReference type="ARBA" id="ARBA00022989"/>
    </source>
</evidence>
<evidence type="ECO:0000313" key="23">
    <source>
        <dbReference type="EMBL" id="OIW09218.1"/>
    </source>
</evidence>
<comment type="catalytic activity">
    <reaction evidence="19">
        <text>L-seryl-[protein] + ATP = O-phospho-L-seryl-[protein] + ADP + H(+)</text>
        <dbReference type="Rhea" id="RHEA:17989"/>
        <dbReference type="Rhea" id="RHEA-COMP:9863"/>
        <dbReference type="Rhea" id="RHEA-COMP:11604"/>
        <dbReference type="ChEBI" id="CHEBI:15378"/>
        <dbReference type="ChEBI" id="CHEBI:29999"/>
        <dbReference type="ChEBI" id="CHEBI:30616"/>
        <dbReference type="ChEBI" id="CHEBI:83421"/>
        <dbReference type="ChEBI" id="CHEBI:456216"/>
        <dbReference type="EC" id="2.7.11.1"/>
    </reaction>
</comment>
<dbReference type="OMA" id="DWSARYN"/>
<dbReference type="EMBL" id="CM007366">
    <property type="protein sequence ID" value="OIW09218.1"/>
    <property type="molecule type" value="Genomic_DNA"/>
</dbReference>
<evidence type="ECO:0000256" key="2">
    <source>
        <dbReference type="ARBA" id="ARBA00009592"/>
    </source>
</evidence>
<evidence type="ECO:0000256" key="21">
    <source>
        <dbReference type="SAM" id="Phobius"/>
    </source>
</evidence>
<sequence>MTQLLQLFLQGNNLHGAIPSSIVNCTKLQDLYLNDNQLQGVLPDTLNNLNDLVSFDVSHNSLKGTIPLGSSNTCSQNLQFLDLSFNVFSGGIPSGLGNCSALSQFASVACNLDGTIPSSFGLLTKLTILRLPENHLSGRIPPEIGNCKALTELHLYSNRLEGEIPSELGKLSELQDLELFSNKLSGEIPLGIWKIQGLKHLLVYNNSLYGELPLEMTQLKKLQNITLFNNQFSGIIPQSLGINSSLVELDFTNNNFSGELPPNLCFGKKLSILIMGINQFQGRIPHDVGRCTTLTRLILKQNSFTGPLPDFERNMNLNYMDISNNKLNATIPSSLGNCTVLNELVLSRNRFSGLIPQELGNLANLRTFNLSHNNLEGPLPSHLSNCTKMDKFDAGFNFLNGSLPSSLRSWTGLSSLVLKENRFSGGIPVFLSEFERLYELQLGGNMLGGRIPRSIGALQNLIYGLNLSSNGLIGDIPVEIRNLKSLLMLDLSQNNLTGSIEALDDLHSLVEINISYNSFHGPVPKMLMKLLNSSMTSFIGNPGLCINCSPSDGSVCNESSYLKQCDKKSANHKGLGKFEIAMIVLGSSIFVVLVLLVLVYKFVFGRKSKQEVNISAREGTSSLFNKVMEATVNLNDRYVIGRGAHGVVYKAAIRPDKVYAVKKLGFAASKGKNLSMVREIQTLGKIRHRNLVKLEDFWFKKDYGLILYSYMPNGSLHDILHEKNPPLSLEWNVRYKIAVGIAHGLAYLHYDCDPSIVHRDIKPNNILLDSDMEPHIADFGIAKLLDHSATSSNPSMIVPGTIGYIAPENAYTTANSRESDVYSYGVVLLELITRKKAASQSFTEEGTSIVVWVKSMWEETRAEIHQIVDSSLAHEFLDTHIMEQATKVLMVALRCTENDPRNRPTMRDVTKQLSYANPRPTSMKS</sequence>
<dbReference type="InterPro" id="IPR003591">
    <property type="entry name" value="Leu-rich_rpt_typical-subtyp"/>
</dbReference>
<keyword evidence="16" id="KW-0675">Receptor</keyword>
<dbReference type="STRING" id="3871.A0A1J7HS10"/>
<keyword evidence="15 21" id="KW-0472">Membrane</keyword>
<dbReference type="Gene3D" id="3.30.200.20">
    <property type="entry name" value="Phosphorylase Kinase, domain 1"/>
    <property type="match status" value="1"/>
</dbReference>
<keyword evidence="17" id="KW-0325">Glycoprotein</keyword>
<dbReference type="PANTHER" id="PTHR48053:SF113">
    <property type="entry name" value="PROTEIN KINASE DOMAIN-CONTAINING PROTEIN"/>
    <property type="match status" value="1"/>
</dbReference>
<dbReference type="Gene3D" id="1.10.510.10">
    <property type="entry name" value="Transferase(Phosphotransferase) domain 1"/>
    <property type="match status" value="1"/>
</dbReference>
<comment type="subcellular location">
    <subcellularLocation>
        <location evidence="1">Cell membrane</location>
        <topology evidence="1">Single-pass type I membrane protein</topology>
    </subcellularLocation>
</comment>
<organism evidence="23 24">
    <name type="scientific">Lupinus angustifolius</name>
    <name type="common">Narrow-leaved blue lupine</name>
    <dbReference type="NCBI Taxonomy" id="3871"/>
    <lineage>
        <taxon>Eukaryota</taxon>
        <taxon>Viridiplantae</taxon>
        <taxon>Streptophyta</taxon>
        <taxon>Embryophyta</taxon>
        <taxon>Tracheophyta</taxon>
        <taxon>Spermatophyta</taxon>
        <taxon>Magnoliopsida</taxon>
        <taxon>eudicotyledons</taxon>
        <taxon>Gunneridae</taxon>
        <taxon>Pentapetalae</taxon>
        <taxon>rosids</taxon>
        <taxon>fabids</taxon>
        <taxon>Fabales</taxon>
        <taxon>Fabaceae</taxon>
        <taxon>Papilionoideae</taxon>
        <taxon>50 kb inversion clade</taxon>
        <taxon>genistoids sensu lato</taxon>
        <taxon>core genistoids</taxon>
        <taxon>Genisteae</taxon>
        <taxon>Lupinus</taxon>
    </lineage>
</organism>
<evidence type="ECO:0000256" key="17">
    <source>
        <dbReference type="ARBA" id="ARBA00023180"/>
    </source>
</evidence>
<dbReference type="PROSITE" id="PS00107">
    <property type="entry name" value="PROTEIN_KINASE_ATP"/>
    <property type="match status" value="1"/>
</dbReference>
<dbReference type="InterPro" id="IPR008271">
    <property type="entry name" value="Ser/Thr_kinase_AS"/>
</dbReference>
<evidence type="ECO:0000259" key="22">
    <source>
        <dbReference type="PROSITE" id="PS50011"/>
    </source>
</evidence>
<evidence type="ECO:0000256" key="16">
    <source>
        <dbReference type="ARBA" id="ARBA00023170"/>
    </source>
</evidence>
<comment type="similarity">
    <text evidence="2">Belongs to the RLP family.</text>
</comment>
<dbReference type="SUPFAM" id="SSF56112">
    <property type="entry name" value="Protein kinase-like (PK-like)"/>
    <property type="match status" value="1"/>
</dbReference>
<dbReference type="GO" id="GO:0005886">
    <property type="term" value="C:plasma membrane"/>
    <property type="evidence" value="ECO:0007669"/>
    <property type="project" value="UniProtKB-SubCell"/>
</dbReference>
<accession>A0A1J7HS10</accession>
<gene>
    <name evidence="23" type="ORF">TanjilG_11356</name>
</gene>
<proteinExistence type="inferred from homology"/>
<dbReference type="Pfam" id="PF00069">
    <property type="entry name" value="Pkinase"/>
    <property type="match status" value="1"/>
</dbReference>
<comment type="catalytic activity">
    <reaction evidence="18">
        <text>L-threonyl-[protein] + ATP = O-phospho-L-threonyl-[protein] + ADP + H(+)</text>
        <dbReference type="Rhea" id="RHEA:46608"/>
        <dbReference type="Rhea" id="RHEA-COMP:11060"/>
        <dbReference type="Rhea" id="RHEA-COMP:11605"/>
        <dbReference type="ChEBI" id="CHEBI:15378"/>
        <dbReference type="ChEBI" id="CHEBI:30013"/>
        <dbReference type="ChEBI" id="CHEBI:30616"/>
        <dbReference type="ChEBI" id="CHEBI:61977"/>
        <dbReference type="ChEBI" id="CHEBI:456216"/>
        <dbReference type="EC" id="2.7.11.1"/>
    </reaction>
</comment>
<dbReference type="PROSITE" id="PS51450">
    <property type="entry name" value="LRR"/>
    <property type="match status" value="1"/>
</dbReference>
<dbReference type="SMART" id="SM00220">
    <property type="entry name" value="S_TKc"/>
    <property type="match status" value="1"/>
</dbReference>
<dbReference type="FunFam" id="3.80.10.10:FF:001181">
    <property type="entry name" value="Leucine-rich repeat family protein"/>
    <property type="match status" value="1"/>
</dbReference>
<name>A0A1J7HS10_LUPAN</name>
<reference evidence="23 24" key="1">
    <citation type="journal article" date="2017" name="Plant Biotechnol. J.">
        <title>A comprehensive draft genome sequence for lupin (Lupinus angustifolius), an emerging health food: insights into plant-microbe interactions and legume evolution.</title>
        <authorList>
            <person name="Hane J.K."/>
            <person name="Ming Y."/>
            <person name="Kamphuis L.G."/>
            <person name="Nelson M.N."/>
            <person name="Garg G."/>
            <person name="Atkins C.A."/>
            <person name="Bayer P.E."/>
            <person name="Bravo A."/>
            <person name="Bringans S."/>
            <person name="Cannon S."/>
            <person name="Edwards D."/>
            <person name="Foley R."/>
            <person name="Gao L.L."/>
            <person name="Harrison M.J."/>
            <person name="Huang W."/>
            <person name="Hurgobin B."/>
            <person name="Li S."/>
            <person name="Liu C.W."/>
            <person name="McGrath A."/>
            <person name="Morahan G."/>
            <person name="Murray J."/>
            <person name="Weller J."/>
            <person name="Jian J."/>
            <person name="Singh K.B."/>
        </authorList>
    </citation>
    <scope>NUCLEOTIDE SEQUENCE [LARGE SCALE GENOMIC DNA]</scope>
    <source>
        <strain evidence="24">cv. Tanjil</strain>
        <tissue evidence="23">Whole plant</tissue>
    </source>
</reference>
<protein>
    <recommendedName>
        <fullName evidence="3">non-specific serine/threonine protein kinase</fullName>
        <ecNumber evidence="3">2.7.11.1</ecNumber>
    </recommendedName>
</protein>
<keyword evidence="7" id="KW-0808">Transferase</keyword>
<keyword evidence="6" id="KW-0433">Leucine-rich repeat</keyword>
<evidence type="ECO:0000256" key="5">
    <source>
        <dbReference type="ARBA" id="ARBA00022527"/>
    </source>
</evidence>
<evidence type="ECO:0000256" key="19">
    <source>
        <dbReference type="ARBA" id="ARBA00048679"/>
    </source>
</evidence>
<evidence type="ECO:0000256" key="8">
    <source>
        <dbReference type="ARBA" id="ARBA00022692"/>
    </source>
</evidence>
<keyword evidence="14 21" id="KW-1133">Transmembrane helix</keyword>
<evidence type="ECO:0000256" key="20">
    <source>
        <dbReference type="PROSITE-ProRule" id="PRU10141"/>
    </source>
</evidence>
<feature type="transmembrane region" description="Helical" evidence="21">
    <location>
        <begin position="580"/>
        <end position="600"/>
    </location>
</feature>
<dbReference type="GO" id="GO:0004674">
    <property type="term" value="F:protein serine/threonine kinase activity"/>
    <property type="evidence" value="ECO:0007669"/>
    <property type="project" value="UniProtKB-KW"/>
</dbReference>
<evidence type="ECO:0000256" key="15">
    <source>
        <dbReference type="ARBA" id="ARBA00023136"/>
    </source>
</evidence>
<evidence type="ECO:0000256" key="6">
    <source>
        <dbReference type="ARBA" id="ARBA00022614"/>
    </source>
</evidence>
<evidence type="ECO:0000256" key="10">
    <source>
        <dbReference type="ARBA" id="ARBA00022737"/>
    </source>
</evidence>
<dbReference type="InterPro" id="IPR011009">
    <property type="entry name" value="Kinase-like_dom_sf"/>
</dbReference>
<evidence type="ECO:0000256" key="1">
    <source>
        <dbReference type="ARBA" id="ARBA00004251"/>
    </source>
</evidence>
<evidence type="ECO:0000256" key="11">
    <source>
        <dbReference type="ARBA" id="ARBA00022741"/>
    </source>
</evidence>
<dbReference type="GO" id="GO:0005524">
    <property type="term" value="F:ATP binding"/>
    <property type="evidence" value="ECO:0007669"/>
    <property type="project" value="UniProtKB-UniRule"/>
</dbReference>
<keyword evidence="9" id="KW-0732">Signal</keyword>
<evidence type="ECO:0000313" key="24">
    <source>
        <dbReference type="Proteomes" id="UP000188354"/>
    </source>
</evidence>
<dbReference type="InterPro" id="IPR051716">
    <property type="entry name" value="Plant_RL_S/T_kinase"/>
</dbReference>
<dbReference type="FunFam" id="3.30.200.20:FF:000260">
    <property type="entry name" value="LRR receptor-like serine/threonine-protein kinase RPK2"/>
    <property type="match status" value="1"/>
</dbReference>
<dbReference type="PROSITE" id="PS00108">
    <property type="entry name" value="PROTEIN_KINASE_ST"/>
    <property type="match status" value="1"/>
</dbReference>
<dbReference type="AlphaFoldDB" id="A0A1J7HS10"/>
<dbReference type="FunFam" id="3.80.10.10:FF:000041">
    <property type="entry name" value="LRR receptor-like serine/threonine-protein kinase ERECTA"/>
    <property type="match status" value="1"/>
</dbReference>